<accession>A0A8R1V1M6</accession>
<feature type="region of interest" description="Disordered" evidence="1">
    <location>
        <begin position="955"/>
        <end position="989"/>
    </location>
</feature>
<feature type="compositionally biased region" description="Basic residues" evidence="1">
    <location>
        <begin position="326"/>
        <end position="338"/>
    </location>
</feature>
<reference evidence="2" key="2">
    <citation type="submission" date="2022-06" db="UniProtKB">
        <authorList>
            <consortium name="EnsemblMetazoa"/>
        </authorList>
    </citation>
    <scope>IDENTIFICATION</scope>
    <source>
        <strain evidence="2">PS312</strain>
    </source>
</reference>
<dbReference type="GO" id="GO:0005884">
    <property type="term" value="C:actin filament"/>
    <property type="evidence" value="ECO:0000318"/>
    <property type="project" value="GO_Central"/>
</dbReference>
<dbReference type="PANTHER" id="PTHR45691">
    <property type="entry name" value="PROTEIN DIAPHANOUS"/>
    <property type="match status" value="1"/>
</dbReference>
<feature type="compositionally biased region" description="Basic residues" evidence="1">
    <location>
        <begin position="14"/>
        <end position="26"/>
    </location>
</feature>
<feature type="compositionally biased region" description="Pro residues" evidence="1">
    <location>
        <begin position="502"/>
        <end position="512"/>
    </location>
</feature>
<evidence type="ECO:0000313" key="2">
    <source>
        <dbReference type="EnsemblMetazoa" id="PPA42025.1"/>
    </source>
</evidence>
<dbReference type="PANTHER" id="PTHR45691:SF1">
    <property type="entry name" value="FH2 DOMAIN-CONTAINING PROTEIN 1-RELATED"/>
    <property type="match status" value="1"/>
</dbReference>
<dbReference type="InterPro" id="IPR051412">
    <property type="entry name" value="Formin_Homology_Diaphanous_sf"/>
</dbReference>
<feature type="region of interest" description="Disordered" evidence="1">
    <location>
        <begin position="1"/>
        <end position="56"/>
    </location>
</feature>
<feature type="compositionally biased region" description="Pro residues" evidence="1">
    <location>
        <begin position="959"/>
        <end position="970"/>
    </location>
</feature>
<dbReference type="GO" id="GO:0030041">
    <property type="term" value="P:actin filament polymerization"/>
    <property type="evidence" value="ECO:0000318"/>
    <property type="project" value="GO_Central"/>
</dbReference>
<dbReference type="AlphaFoldDB" id="A0A2A6C1N1"/>
<dbReference type="InterPro" id="IPR042201">
    <property type="entry name" value="FH2_Formin_sf"/>
</dbReference>
<dbReference type="PROSITE" id="PS51444">
    <property type="entry name" value="FH2"/>
    <property type="match status" value="1"/>
</dbReference>
<feature type="region of interest" description="Disordered" evidence="1">
    <location>
        <begin position="415"/>
        <end position="529"/>
    </location>
</feature>
<evidence type="ECO:0000313" key="3">
    <source>
        <dbReference type="Proteomes" id="UP000005239"/>
    </source>
</evidence>
<reference evidence="3" key="1">
    <citation type="journal article" date="2008" name="Nat. Genet.">
        <title>The Pristionchus pacificus genome provides a unique perspective on nematode lifestyle and parasitism.</title>
        <authorList>
            <person name="Dieterich C."/>
            <person name="Clifton S.W."/>
            <person name="Schuster L.N."/>
            <person name="Chinwalla A."/>
            <person name="Delehaunty K."/>
            <person name="Dinkelacker I."/>
            <person name="Fulton L."/>
            <person name="Fulton R."/>
            <person name="Godfrey J."/>
            <person name="Minx P."/>
            <person name="Mitreva M."/>
            <person name="Roeseler W."/>
            <person name="Tian H."/>
            <person name="Witte H."/>
            <person name="Yang S.P."/>
            <person name="Wilson R.K."/>
            <person name="Sommer R.J."/>
        </authorList>
    </citation>
    <scope>NUCLEOTIDE SEQUENCE [LARGE SCALE GENOMIC DNA]</scope>
    <source>
        <strain evidence="3">PS312</strain>
    </source>
</reference>
<name>A0A2A6C1N1_PRIPA</name>
<protein>
    <submittedName>
        <fullName evidence="2">Inft-2</fullName>
    </submittedName>
</protein>
<feature type="compositionally biased region" description="Pro residues" evidence="1">
    <location>
        <begin position="483"/>
        <end position="493"/>
    </location>
</feature>
<feature type="compositionally biased region" description="Basic and acidic residues" evidence="1">
    <location>
        <begin position="290"/>
        <end position="300"/>
    </location>
</feature>
<dbReference type="InterPro" id="IPR015425">
    <property type="entry name" value="FH2_Formin"/>
</dbReference>
<gene>
    <name evidence="2" type="primary">WBGene00280394</name>
</gene>
<feature type="region of interest" description="Disordered" evidence="1">
    <location>
        <begin position="70"/>
        <end position="100"/>
    </location>
</feature>
<feature type="region of interest" description="Disordered" evidence="1">
    <location>
        <begin position="326"/>
        <end position="376"/>
    </location>
</feature>
<dbReference type="Gene3D" id="1.20.58.2220">
    <property type="entry name" value="Formin, FH2 domain"/>
    <property type="match status" value="1"/>
</dbReference>
<sequence>MAHVRRASPMTAGKQKRNNRNKKNRRVNFDVSEGSHEEWTTTATASPEEKSKSAGGSLLKRIDSFLKDKSSSVKSATTVSKPPPTVPLCLSPQSVPPQRKKSHMSLRDLLNVLDRQGSNDEESISTLWEINERIENQSGYMTRLQMREDFITLGLKVILHRYEKSRKTSKEMWKEIDRFRDGETRDAAAEGEKRVPIDVFWLAYSRQREGGHSNLVLDLLERLSHRPFTQHELQVLIGLASSGRESLHAIPTGIVSALHPHVSSSSSSSAFLQSTLHHPSPSASPPPSDPEIRRECGGEATRSAKKDIFETMMTLEETNIRQAIPRRARSMSRKRPTKHTVPETIRLPQLSIDCSASSSSAAGGSGDSSSSSRKTDLSIVLSPVQKISSGIAELRRQESAPPLLMETTALRCIKDPLPSPILRDGGEERRLPLPLPHASTPSTAATASSLPSISRTAPPPPPLPAFGGSSSSGVLRPTILGGAPPPPPPPLPPGGLLLQRGGPPPPPPPLPPGGVIMRRGGGPPPPPPIDGFMVTGVTPRVRELKKERNTMSVLWESVPSLHDESLWSERSEADINEDEMEELQRSFERRPMLPKKEKRAASGRETSAYAITTQRAMNIEITLKKIKKETEAPYEAFLDRLDRDELGREQAELLSLIIKHYPTDNELAPFKPIPLEVVVGDPNRFCWHVSRRPTLRVKAQLLIARETLSADLKSEEATMGTLKAGIASAKSEVIKNILLKARDYGNYLNQGTANRRADGFSISSLINVLSIRGQPEDGAKRFVDVLAHHVATTKDEVTRVLATLSTASKIDLDEVSLLINETKQSLGELRSALRKSEDVPLQEKYREFIEACDTRCVALVADMEDIRKMECSLRVFFGVPTLSLMSITKILAEALELFKKSLESSELKRFSSMRVQSQRKDSTLGVPGSTLSTGKRRQSMMTVDDTSRLFSRALDLPAAPRPPTTVPSPPTATATRPTAIRDASAEVQI</sequence>
<dbReference type="SUPFAM" id="SSF101447">
    <property type="entry name" value="Formin homology 2 domain (FH2 domain)"/>
    <property type="match status" value="1"/>
</dbReference>
<dbReference type="OrthoDB" id="1668162at2759"/>
<dbReference type="EnsemblMetazoa" id="PPA42025.1">
    <property type="protein sequence ID" value="PPA42025.1"/>
    <property type="gene ID" value="WBGene00280394"/>
</dbReference>
<feature type="compositionally biased region" description="Low complexity" evidence="1">
    <location>
        <begin position="436"/>
        <end position="456"/>
    </location>
</feature>
<feature type="compositionally biased region" description="Low complexity" evidence="1">
    <location>
        <begin position="355"/>
        <end position="372"/>
    </location>
</feature>
<dbReference type="Proteomes" id="UP000005239">
    <property type="component" value="Unassembled WGS sequence"/>
</dbReference>
<dbReference type="SMART" id="SM00498">
    <property type="entry name" value="FH2"/>
    <property type="match status" value="1"/>
</dbReference>
<dbReference type="Pfam" id="PF02181">
    <property type="entry name" value="FH2"/>
    <property type="match status" value="1"/>
</dbReference>
<keyword evidence="3" id="KW-1185">Reference proteome</keyword>
<feature type="region of interest" description="Disordered" evidence="1">
    <location>
        <begin position="269"/>
        <end position="300"/>
    </location>
</feature>
<feature type="region of interest" description="Disordered" evidence="1">
    <location>
        <begin position="911"/>
        <end position="938"/>
    </location>
</feature>
<accession>A0A2A6C1N1</accession>
<organism evidence="2 3">
    <name type="scientific">Pristionchus pacificus</name>
    <name type="common">Parasitic nematode worm</name>
    <dbReference type="NCBI Taxonomy" id="54126"/>
    <lineage>
        <taxon>Eukaryota</taxon>
        <taxon>Metazoa</taxon>
        <taxon>Ecdysozoa</taxon>
        <taxon>Nematoda</taxon>
        <taxon>Chromadorea</taxon>
        <taxon>Rhabditida</taxon>
        <taxon>Rhabditina</taxon>
        <taxon>Diplogasteromorpha</taxon>
        <taxon>Diplogasteroidea</taxon>
        <taxon>Neodiplogasteridae</taxon>
        <taxon>Pristionchus</taxon>
    </lineage>
</organism>
<evidence type="ECO:0000256" key="1">
    <source>
        <dbReference type="SAM" id="MobiDB-lite"/>
    </source>
</evidence>
<proteinExistence type="predicted"/>